<dbReference type="InterPro" id="IPR013325">
    <property type="entry name" value="RNA_pol_sigma_r2"/>
</dbReference>
<dbReference type="AlphaFoldDB" id="A0A212UE66"/>
<keyword evidence="4" id="KW-0804">Transcription</keyword>
<dbReference type="GO" id="GO:0003677">
    <property type="term" value="F:DNA binding"/>
    <property type="evidence" value="ECO:0007669"/>
    <property type="project" value="UniProtKB-KW"/>
</dbReference>
<dbReference type="EMBL" id="FYEW01000002">
    <property type="protein sequence ID" value="SNC76537.1"/>
    <property type="molecule type" value="Genomic_DNA"/>
</dbReference>
<evidence type="ECO:0000256" key="1">
    <source>
        <dbReference type="ARBA" id="ARBA00023015"/>
    </source>
</evidence>
<dbReference type="SUPFAM" id="SSF88946">
    <property type="entry name" value="Sigma2 domain of RNA polymerase sigma factors"/>
    <property type="match status" value="1"/>
</dbReference>
<name>A0A212UE66_9BACT</name>
<protein>
    <submittedName>
        <fullName evidence="5">DNA-directed RNA polymerase specialized sigma subunit, sigma24 family</fullName>
    </submittedName>
</protein>
<dbReference type="Gene3D" id="1.10.1740.10">
    <property type="match status" value="1"/>
</dbReference>
<keyword evidence="3" id="KW-0238">DNA-binding</keyword>
<dbReference type="GO" id="GO:0000428">
    <property type="term" value="C:DNA-directed RNA polymerase complex"/>
    <property type="evidence" value="ECO:0007669"/>
    <property type="project" value="UniProtKB-KW"/>
</dbReference>
<dbReference type="RefSeq" id="WP_088844696.1">
    <property type="nucleotide sequence ID" value="NZ_FYEW01000002.1"/>
</dbReference>
<keyword evidence="1" id="KW-0805">Transcription regulation</keyword>
<keyword evidence="5" id="KW-0240">DNA-directed RNA polymerase</keyword>
<proteinExistence type="predicted"/>
<dbReference type="OrthoDB" id="1163416at2"/>
<gene>
    <name evidence="5" type="ORF">SAMN06265337_3436</name>
</gene>
<accession>A0A212UE66</accession>
<dbReference type="Proteomes" id="UP000198131">
    <property type="component" value="Unassembled WGS sequence"/>
</dbReference>
<keyword evidence="2" id="KW-0731">Sigma factor</keyword>
<evidence type="ECO:0000313" key="5">
    <source>
        <dbReference type="EMBL" id="SNC76537.1"/>
    </source>
</evidence>
<evidence type="ECO:0000313" key="6">
    <source>
        <dbReference type="Proteomes" id="UP000198131"/>
    </source>
</evidence>
<evidence type="ECO:0000256" key="4">
    <source>
        <dbReference type="ARBA" id="ARBA00023163"/>
    </source>
</evidence>
<dbReference type="InterPro" id="IPR039425">
    <property type="entry name" value="RNA_pol_sigma-70-like"/>
</dbReference>
<dbReference type="GO" id="GO:0016987">
    <property type="term" value="F:sigma factor activity"/>
    <property type="evidence" value="ECO:0007669"/>
    <property type="project" value="UniProtKB-KW"/>
</dbReference>
<dbReference type="PANTHER" id="PTHR43133:SF8">
    <property type="entry name" value="RNA POLYMERASE SIGMA FACTOR HI_1459-RELATED"/>
    <property type="match status" value="1"/>
</dbReference>
<organism evidence="5 6">
    <name type="scientific">Hymenobacter gelipurpurascens</name>
    <dbReference type="NCBI Taxonomy" id="89968"/>
    <lineage>
        <taxon>Bacteria</taxon>
        <taxon>Pseudomonadati</taxon>
        <taxon>Bacteroidota</taxon>
        <taxon>Cytophagia</taxon>
        <taxon>Cytophagales</taxon>
        <taxon>Hymenobacteraceae</taxon>
        <taxon>Hymenobacter</taxon>
    </lineage>
</organism>
<reference evidence="6" key="1">
    <citation type="submission" date="2017-06" db="EMBL/GenBank/DDBJ databases">
        <authorList>
            <person name="Varghese N."/>
            <person name="Submissions S."/>
        </authorList>
    </citation>
    <scope>NUCLEOTIDE SEQUENCE [LARGE SCALE GENOMIC DNA]</scope>
    <source>
        <strain evidence="6">DSM 11116</strain>
    </source>
</reference>
<evidence type="ECO:0000256" key="3">
    <source>
        <dbReference type="ARBA" id="ARBA00023125"/>
    </source>
</evidence>
<dbReference type="GO" id="GO:0006352">
    <property type="term" value="P:DNA-templated transcription initiation"/>
    <property type="evidence" value="ECO:0007669"/>
    <property type="project" value="InterPro"/>
</dbReference>
<evidence type="ECO:0000256" key="2">
    <source>
        <dbReference type="ARBA" id="ARBA00023082"/>
    </source>
</evidence>
<dbReference type="PANTHER" id="PTHR43133">
    <property type="entry name" value="RNA POLYMERASE ECF-TYPE SIGMA FACTO"/>
    <property type="match status" value="1"/>
</dbReference>
<keyword evidence="6" id="KW-1185">Reference proteome</keyword>
<sequence length="194" mass="21528">MTSSVSLLPAPLAAASLAEELRADRTGTLTRLYHRTFPMVRRHVLERGGTTQDAKDVFQDALIVFYEKTVSGQLVLTCSASTYLVGVSRNLWQQELSRRNRLPLSELNEAHAQLPDAADTPSAAPALAVLEYVAQLGEKCQRLLLSFYYFQQPLEQIAAENNYGTVRSATVQKFKCLERLRKAVRQAVAFPAAS</sequence>